<feature type="domain" description="Enolase N-terminal" evidence="13">
    <location>
        <begin position="3"/>
        <end position="127"/>
    </location>
</feature>
<accession>A0A0G0D8X3</accession>
<dbReference type="InterPro" id="IPR036849">
    <property type="entry name" value="Enolase-like_C_sf"/>
</dbReference>
<evidence type="ECO:0000256" key="1">
    <source>
        <dbReference type="ARBA" id="ARBA00005031"/>
    </source>
</evidence>
<evidence type="ECO:0000256" key="5">
    <source>
        <dbReference type="ARBA" id="ARBA00022525"/>
    </source>
</evidence>
<dbReference type="PRINTS" id="PR00148">
    <property type="entry name" value="ENOLASE"/>
</dbReference>
<dbReference type="HAMAP" id="MF_00318">
    <property type="entry name" value="Enolase"/>
    <property type="match status" value="1"/>
</dbReference>
<dbReference type="InterPro" id="IPR029017">
    <property type="entry name" value="Enolase-like_N"/>
</dbReference>
<dbReference type="Pfam" id="PF03952">
    <property type="entry name" value="Enolase_N"/>
    <property type="match status" value="1"/>
</dbReference>
<comment type="function">
    <text evidence="9">Catalyzes the reversible conversion of 2-phosphoglycerate (2-PG) into phosphoenolpyruvate (PEP). It is essential for the degradation of carbohydrates via glycolysis.</text>
</comment>
<dbReference type="EMBL" id="LBRE01000039">
    <property type="protein sequence ID" value="KKP90749.1"/>
    <property type="molecule type" value="Genomic_DNA"/>
</dbReference>
<comment type="caution">
    <text evidence="14">The sequence shown here is derived from an EMBL/GenBank/DDBJ whole genome shotgun (WGS) entry which is preliminary data.</text>
</comment>
<feature type="binding site" evidence="9 11">
    <location>
        <position position="289"/>
    </location>
    <ligand>
        <name>Mg(2+)</name>
        <dbReference type="ChEBI" id="CHEBI:18420"/>
    </ligand>
</feature>
<reference evidence="14 15" key="1">
    <citation type="journal article" date="2015" name="Nature">
        <title>rRNA introns, odd ribosomes, and small enigmatic genomes across a large radiation of phyla.</title>
        <authorList>
            <person name="Brown C.T."/>
            <person name="Hug L.A."/>
            <person name="Thomas B.C."/>
            <person name="Sharon I."/>
            <person name="Castelle C.J."/>
            <person name="Singh A."/>
            <person name="Wilkins M.J."/>
            <person name="Williams K.H."/>
            <person name="Banfield J.F."/>
        </authorList>
    </citation>
    <scope>NUCLEOTIDE SEQUENCE [LARGE SCALE GENOMIC DNA]</scope>
</reference>
<keyword evidence="8 9" id="KW-0456">Lyase</keyword>
<evidence type="ECO:0000256" key="6">
    <source>
        <dbReference type="ARBA" id="ARBA00022842"/>
    </source>
</evidence>
<dbReference type="Gene3D" id="3.20.20.120">
    <property type="entry name" value="Enolase-like C-terminal domain"/>
    <property type="match status" value="1"/>
</dbReference>
<dbReference type="EC" id="4.2.1.11" evidence="3 9"/>
<dbReference type="SUPFAM" id="SSF54826">
    <property type="entry name" value="Enolase N-terminal domain-like"/>
    <property type="match status" value="1"/>
</dbReference>
<dbReference type="PATRIC" id="fig|1619090.3.peg.677"/>
<comment type="cofactor">
    <cofactor evidence="11">
        <name>Mg(2+)</name>
        <dbReference type="ChEBI" id="CHEBI:18420"/>
    </cofactor>
    <text evidence="11">Mg(2+) is required for catalysis and for stabilizing the dimer.</text>
</comment>
<dbReference type="AlphaFoldDB" id="A0A0G0D8X3"/>
<dbReference type="SFLD" id="SFLDS00001">
    <property type="entry name" value="Enolase"/>
    <property type="match status" value="1"/>
</dbReference>
<dbReference type="SMART" id="SM01192">
    <property type="entry name" value="Enolase_C"/>
    <property type="match status" value="1"/>
</dbReference>
<comment type="catalytic activity">
    <reaction evidence="9">
        <text>(2R)-2-phosphoglycerate = phosphoenolpyruvate + H2O</text>
        <dbReference type="Rhea" id="RHEA:10164"/>
        <dbReference type="ChEBI" id="CHEBI:15377"/>
        <dbReference type="ChEBI" id="CHEBI:58289"/>
        <dbReference type="ChEBI" id="CHEBI:58702"/>
        <dbReference type="EC" id="4.2.1.11"/>
    </reaction>
</comment>
<dbReference type="InterPro" id="IPR020810">
    <property type="entry name" value="Enolase_C"/>
</dbReference>
<dbReference type="GO" id="GO:0000015">
    <property type="term" value="C:phosphopyruvate hydratase complex"/>
    <property type="evidence" value="ECO:0007669"/>
    <property type="project" value="InterPro"/>
</dbReference>
<comment type="subcellular location">
    <subcellularLocation>
        <location evidence="9">Cytoplasm</location>
    </subcellularLocation>
    <subcellularLocation>
        <location evidence="9">Secreted</location>
    </subcellularLocation>
    <subcellularLocation>
        <location evidence="9">Cell surface</location>
    </subcellularLocation>
    <text evidence="9">Fractions of enolase are present in both the cytoplasm and on the cell surface.</text>
</comment>
<feature type="active site" description="Proton acceptor" evidence="9 10">
    <location>
        <position position="341"/>
    </location>
</feature>
<comment type="caution">
    <text evidence="9">Lacks conserved residue(s) required for the propagation of feature annotation.</text>
</comment>
<feature type="binding site" evidence="9">
    <location>
        <position position="370"/>
    </location>
    <ligand>
        <name>(2R)-2-phosphoglycerate</name>
        <dbReference type="ChEBI" id="CHEBI:58289"/>
    </ligand>
</feature>
<feature type="active site" description="Proton donor" evidence="9 10">
    <location>
        <position position="208"/>
    </location>
</feature>
<sequence length="417" mass="47005">MKIQNIHAREILDSRGIPTISTEIELWSGDKGKGEVPSGASTGTNEVLELRDEDGHVSKAVENVNTVISEALKEKDFTSQKEFDDFLIDLDGTTQKSKLGGNTILSCSMAFCRATANSLGLQLYEYFGMIYSDKNYNPETLRLPRPQILVLEGGKHGDWSTDIQEYMVVPKMDKFNSFADAFKAGTDIFHSIKEILKDKGYSTGVGFEGAYAPKEIQSNKEAFDIIMEGIEKAGYKPGEDFEIAIDVAASEFYKDGKYMLHRENKVLNSEEWMALQEEWYSQYPIFSVEDIFDQEDWNTWDTFTAKYGEKYQIVGDDLLTTNVLRIQRAIDEKTVNSVLIKLNQIGTVTETLDAIRLTVDNNMIAIISHRGGETNDDMIVDLVVGTPAQQSKFGGPDRGERLAKYNRLLEIEEILKR</sequence>
<keyword evidence="9 11" id="KW-0479">Metal-binding</keyword>
<feature type="binding site" evidence="9">
    <location>
        <position position="341"/>
    </location>
    <ligand>
        <name>(2R)-2-phosphoglycerate</name>
        <dbReference type="ChEBI" id="CHEBI:58289"/>
    </ligand>
</feature>
<dbReference type="Proteomes" id="UP000034140">
    <property type="component" value="Unassembled WGS sequence"/>
</dbReference>
<comment type="cofactor">
    <cofactor evidence="9">
        <name>Mg(2+)</name>
        <dbReference type="ChEBI" id="CHEBI:18420"/>
    </cofactor>
    <text evidence="9">Binds a second Mg(2+) ion via substrate during catalysis.</text>
</comment>
<proteinExistence type="inferred from homology"/>
<evidence type="ECO:0000256" key="3">
    <source>
        <dbReference type="ARBA" id="ARBA00012058"/>
    </source>
</evidence>
<feature type="binding site" evidence="9 11">
    <location>
        <position position="316"/>
    </location>
    <ligand>
        <name>Mg(2+)</name>
        <dbReference type="ChEBI" id="CHEBI:18420"/>
    </ligand>
</feature>
<dbReference type="SUPFAM" id="SSF51604">
    <property type="entry name" value="Enolase C-terminal domain-like"/>
    <property type="match status" value="1"/>
</dbReference>
<dbReference type="PIRSF" id="PIRSF001400">
    <property type="entry name" value="Enolase"/>
    <property type="match status" value="1"/>
</dbReference>
<dbReference type="GO" id="GO:0009986">
    <property type="term" value="C:cell surface"/>
    <property type="evidence" value="ECO:0007669"/>
    <property type="project" value="UniProtKB-SubCell"/>
</dbReference>
<feature type="binding site" evidence="9">
    <location>
        <position position="164"/>
    </location>
    <ligand>
        <name>(2R)-2-phosphoglycerate</name>
        <dbReference type="ChEBI" id="CHEBI:58289"/>
    </ligand>
</feature>
<dbReference type="GO" id="GO:0006096">
    <property type="term" value="P:glycolytic process"/>
    <property type="evidence" value="ECO:0007669"/>
    <property type="project" value="UniProtKB-UniRule"/>
</dbReference>
<dbReference type="PROSITE" id="PS00164">
    <property type="entry name" value="ENOLASE"/>
    <property type="match status" value="1"/>
</dbReference>
<dbReference type="InterPro" id="IPR020811">
    <property type="entry name" value="Enolase_N"/>
</dbReference>
<evidence type="ECO:0000256" key="8">
    <source>
        <dbReference type="ARBA" id="ARBA00023239"/>
    </source>
</evidence>
<keyword evidence="7 9" id="KW-0324">Glycolysis</keyword>
<dbReference type="PANTHER" id="PTHR11902:SF1">
    <property type="entry name" value="ENOLASE"/>
    <property type="match status" value="1"/>
</dbReference>
<evidence type="ECO:0000256" key="7">
    <source>
        <dbReference type="ARBA" id="ARBA00023152"/>
    </source>
</evidence>
<feature type="binding site" evidence="9 11">
    <location>
        <position position="246"/>
    </location>
    <ligand>
        <name>Mg(2+)</name>
        <dbReference type="ChEBI" id="CHEBI:18420"/>
    </ligand>
</feature>
<dbReference type="SFLD" id="SFLDG00178">
    <property type="entry name" value="enolase"/>
    <property type="match status" value="1"/>
</dbReference>
<evidence type="ECO:0000313" key="15">
    <source>
        <dbReference type="Proteomes" id="UP000034140"/>
    </source>
</evidence>
<dbReference type="GO" id="GO:0005576">
    <property type="term" value="C:extracellular region"/>
    <property type="evidence" value="ECO:0007669"/>
    <property type="project" value="UniProtKB-SubCell"/>
</dbReference>
<evidence type="ECO:0000256" key="9">
    <source>
        <dbReference type="HAMAP-Rule" id="MF_00318"/>
    </source>
</evidence>
<dbReference type="Pfam" id="PF00113">
    <property type="entry name" value="Enolase_C"/>
    <property type="match status" value="1"/>
</dbReference>
<evidence type="ECO:0000259" key="12">
    <source>
        <dbReference type="SMART" id="SM01192"/>
    </source>
</evidence>
<feature type="binding site" evidence="9">
    <location>
        <position position="392"/>
    </location>
    <ligand>
        <name>(2R)-2-phosphoglycerate</name>
        <dbReference type="ChEBI" id="CHEBI:58289"/>
    </ligand>
</feature>
<evidence type="ECO:0000256" key="4">
    <source>
        <dbReference type="ARBA" id="ARBA00017068"/>
    </source>
</evidence>
<keyword evidence="6 9" id="KW-0460">Magnesium</keyword>
<dbReference type="GO" id="GO:0000287">
    <property type="term" value="F:magnesium ion binding"/>
    <property type="evidence" value="ECO:0007669"/>
    <property type="project" value="UniProtKB-UniRule"/>
</dbReference>
<dbReference type="CDD" id="cd03313">
    <property type="entry name" value="enolase"/>
    <property type="match status" value="1"/>
</dbReference>
<dbReference type="SMART" id="SM01193">
    <property type="entry name" value="Enolase_N"/>
    <property type="match status" value="1"/>
</dbReference>
<protein>
    <recommendedName>
        <fullName evidence="4 9">Enolase</fullName>
        <ecNumber evidence="3 9">4.2.1.11</ecNumber>
    </recommendedName>
    <alternativeName>
        <fullName evidence="9">2-phospho-D-glycerate hydro-lyase</fullName>
    </alternativeName>
    <alternativeName>
        <fullName evidence="9">2-phosphoglycerate dehydratase</fullName>
    </alternativeName>
</protein>
<evidence type="ECO:0000259" key="13">
    <source>
        <dbReference type="SMART" id="SM01193"/>
    </source>
</evidence>
<evidence type="ECO:0000256" key="10">
    <source>
        <dbReference type="PIRSR" id="PIRSR001400-1"/>
    </source>
</evidence>
<gene>
    <name evidence="9" type="primary">eno</name>
    <name evidence="14" type="ORF">UR96_C0039G0011</name>
</gene>
<name>A0A0G0D8X3_9BACT</name>
<keyword evidence="9" id="KW-0963">Cytoplasm</keyword>
<evidence type="ECO:0000256" key="2">
    <source>
        <dbReference type="ARBA" id="ARBA00009604"/>
    </source>
</evidence>
<dbReference type="InterPro" id="IPR000941">
    <property type="entry name" value="Enolase"/>
</dbReference>
<keyword evidence="5 9" id="KW-0964">Secreted</keyword>
<dbReference type="PANTHER" id="PTHR11902">
    <property type="entry name" value="ENOLASE"/>
    <property type="match status" value="1"/>
</dbReference>
<comment type="pathway">
    <text evidence="1 9">Carbohydrate degradation; glycolysis; pyruvate from D-glyceraldehyde 3-phosphate: step 4/5.</text>
</comment>
<dbReference type="NCBIfam" id="TIGR01060">
    <property type="entry name" value="eno"/>
    <property type="match status" value="1"/>
</dbReference>
<dbReference type="InterPro" id="IPR020809">
    <property type="entry name" value="Enolase_CS"/>
</dbReference>
<evidence type="ECO:0000313" key="14">
    <source>
        <dbReference type="EMBL" id="KKP90749.1"/>
    </source>
</evidence>
<dbReference type="SFLD" id="SFLDF00002">
    <property type="entry name" value="enolase"/>
    <property type="match status" value="1"/>
</dbReference>
<feature type="domain" description="Enolase C-terminal TIM barrel" evidence="12">
    <location>
        <begin position="140"/>
        <end position="417"/>
    </location>
</feature>
<dbReference type="Gene3D" id="3.30.390.10">
    <property type="entry name" value="Enolase-like, N-terminal domain"/>
    <property type="match status" value="1"/>
</dbReference>
<organism evidence="14 15">
    <name type="scientific">candidate division WS6 bacterium GW2011_GWC1_36_11</name>
    <dbReference type="NCBI Taxonomy" id="1619090"/>
    <lineage>
        <taxon>Bacteria</taxon>
        <taxon>Candidatus Dojkabacteria</taxon>
    </lineage>
</organism>
<evidence type="ECO:0000256" key="11">
    <source>
        <dbReference type="PIRSR" id="PIRSR001400-3"/>
    </source>
</evidence>
<dbReference type="GO" id="GO:0004634">
    <property type="term" value="F:phosphopyruvate hydratase activity"/>
    <property type="evidence" value="ECO:0007669"/>
    <property type="project" value="UniProtKB-UniRule"/>
</dbReference>
<comment type="similarity">
    <text evidence="2 9">Belongs to the enolase family.</text>
</comment>
<dbReference type="UniPathway" id="UPA00109">
    <property type="reaction ID" value="UER00187"/>
</dbReference>